<dbReference type="Proteomes" id="UP001208690">
    <property type="component" value="Unassembled WGS sequence"/>
</dbReference>
<dbReference type="Gene3D" id="3.40.190.10">
    <property type="entry name" value="Periplasmic binding protein-like II"/>
    <property type="match status" value="2"/>
</dbReference>
<dbReference type="Pfam" id="PF01547">
    <property type="entry name" value="SBP_bac_1"/>
    <property type="match status" value="1"/>
</dbReference>
<sequence>MTLGLKLTTTALTLVATAASTQDLLHAPGTGPFTWSAYEAFAEGNDFAGQTLRIAGASTGEDKTKLENVFAYFSAATGAEIALSGSDSFEQDITIGVQAGTVPDIAMFPQPGLVQDLARAGAIVPLAPEVAGWYEENYAAGASWASLATFAGPDGDERTYGMFFGTDVKSLVWYSPDAFDEMGYEVPDTMEDLIALSDLIVENGGTPWCIGLGSGAATGWPATDWVEEIMLRTQPPEVYDQWVANEIPFDDPRVITAIETFGQFALNEAYTPQGPQGVASEDFRDSPDGLFTLPPTCYMHRQASFIPTFFPEGAEVGVDVDFFYFPAYESADLGRPILGSGGLITVMKDSALAQAFIAFLQTPFAHEIAISQGQFLTPHLKANSEAYPSETQAALGEILTGATVFRFDGSDLMPGEIGTDAFWTAMVDYVTGTSAADAASAVQTRWSSIR</sequence>
<evidence type="ECO:0000256" key="1">
    <source>
        <dbReference type="ARBA" id="ARBA00004418"/>
    </source>
</evidence>
<feature type="chain" id="PRO_5045367442" evidence="4">
    <location>
        <begin position="19"/>
        <end position="450"/>
    </location>
</feature>
<dbReference type="PANTHER" id="PTHR43649:SF29">
    <property type="entry name" value="OSMOPROTECTIVE COMPOUNDS-BINDING PROTEIN GGTB"/>
    <property type="match status" value="1"/>
</dbReference>
<keyword evidence="4" id="KW-0732">Signal</keyword>
<proteinExistence type="inferred from homology"/>
<dbReference type="EMBL" id="JALIEB010000014">
    <property type="protein sequence ID" value="MCV3273382.1"/>
    <property type="molecule type" value="Genomic_DNA"/>
</dbReference>
<gene>
    <name evidence="5" type="ORF">MUB52_18270</name>
</gene>
<organism evidence="5 6">
    <name type="scientific">Roseobacter sinensis</name>
    <dbReference type="NCBI Taxonomy" id="2931391"/>
    <lineage>
        <taxon>Bacteria</taxon>
        <taxon>Pseudomonadati</taxon>
        <taxon>Pseudomonadota</taxon>
        <taxon>Alphaproteobacteria</taxon>
        <taxon>Rhodobacterales</taxon>
        <taxon>Roseobacteraceae</taxon>
        <taxon>Roseobacter</taxon>
    </lineage>
</organism>
<protein>
    <submittedName>
        <fullName evidence="5">ABC transporter substrate-binding protein</fullName>
    </submittedName>
</protein>
<evidence type="ECO:0000256" key="2">
    <source>
        <dbReference type="ARBA" id="ARBA00008520"/>
    </source>
</evidence>
<evidence type="ECO:0000313" key="5">
    <source>
        <dbReference type="EMBL" id="MCV3273382.1"/>
    </source>
</evidence>
<evidence type="ECO:0000256" key="4">
    <source>
        <dbReference type="SAM" id="SignalP"/>
    </source>
</evidence>
<comment type="similarity">
    <text evidence="2">Belongs to the bacterial solute-binding protein 1 family.</text>
</comment>
<evidence type="ECO:0000256" key="3">
    <source>
        <dbReference type="ARBA" id="ARBA00022448"/>
    </source>
</evidence>
<keyword evidence="3" id="KW-0813">Transport</keyword>
<dbReference type="SUPFAM" id="SSF53850">
    <property type="entry name" value="Periplasmic binding protein-like II"/>
    <property type="match status" value="1"/>
</dbReference>
<reference evidence="5 6" key="1">
    <citation type="submission" date="2022-04" db="EMBL/GenBank/DDBJ databases">
        <title>Roseobacter sp. WL0113 is a bacterium isolated from neritic sediment.</title>
        <authorList>
            <person name="Wang L."/>
            <person name="He W."/>
            <person name="Zhang D.-F."/>
        </authorList>
    </citation>
    <scope>NUCLEOTIDE SEQUENCE [LARGE SCALE GENOMIC DNA]</scope>
    <source>
        <strain evidence="5 6">WL0113</strain>
    </source>
</reference>
<name>A0ABT3BII1_9RHOB</name>
<comment type="subcellular location">
    <subcellularLocation>
        <location evidence="1">Periplasm</location>
    </subcellularLocation>
</comment>
<dbReference type="InterPro" id="IPR006059">
    <property type="entry name" value="SBP"/>
</dbReference>
<evidence type="ECO:0000313" key="6">
    <source>
        <dbReference type="Proteomes" id="UP001208690"/>
    </source>
</evidence>
<comment type="caution">
    <text evidence="5">The sequence shown here is derived from an EMBL/GenBank/DDBJ whole genome shotgun (WGS) entry which is preliminary data.</text>
</comment>
<dbReference type="RefSeq" id="WP_263845605.1">
    <property type="nucleotide sequence ID" value="NZ_JALIEB010000014.1"/>
</dbReference>
<feature type="signal peptide" evidence="4">
    <location>
        <begin position="1"/>
        <end position="18"/>
    </location>
</feature>
<dbReference type="InterPro" id="IPR050490">
    <property type="entry name" value="Bact_solute-bd_prot1"/>
</dbReference>
<accession>A0ABT3BII1</accession>
<dbReference type="PANTHER" id="PTHR43649">
    <property type="entry name" value="ARABINOSE-BINDING PROTEIN-RELATED"/>
    <property type="match status" value="1"/>
</dbReference>
<keyword evidence="6" id="KW-1185">Reference proteome</keyword>